<dbReference type="InterPro" id="IPR002710">
    <property type="entry name" value="Dilute_dom"/>
</dbReference>
<dbReference type="EMBL" id="DS550832">
    <property type="protein sequence ID" value="EDR22015.1"/>
    <property type="molecule type" value="Genomic_DNA"/>
</dbReference>
<dbReference type="eggNOG" id="ENOG502RC75">
    <property type="taxonomic scope" value="Eukaryota"/>
</dbReference>
<dbReference type="RefSeq" id="XP_001741485.1">
    <property type="nucleotide sequence ID" value="XM_001741433.1"/>
</dbReference>
<dbReference type="Pfam" id="PF01843">
    <property type="entry name" value="DIL"/>
    <property type="match status" value="1"/>
</dbReference>
<feature type="domain" description="Dilute" evidence="1">
    <location>
        <begin position="365"/>
        <end position="463"/>
    </location>
</feature>
<gene>
    <name evidence="2" type="ORF">EDI_201310</name>
</gene>
<organism evidence="3">
    <name type="scientific">Entamoeba dispar (strain ATCC PRA-260 / SAW760)</name>
    <dbReference type="NCBI Taxonomy" id="370354"/>
    <lineage>
        <taxon>Eukaryota</taxon>
        <taxon>Amoebozoa</taxon>
        <taxon>Evosea</taxon>
        <taxon>Archamoebae</taxon>
        <taxon>Mastigamoebida</taxon>
        <taxon>Entamoebidae</taxon>
        <taxon>Entamoeba</taxon>
    </lineage>
</organism>
<accession>B0ETT9</accession>
<evidence type="ECO:0000313" key="3">
    <source>
        <dbReference type="Proteomes" id="UP000008076"/>
    </source>
</evidence>
<dbReference type="AlphaFoldDB" id="B0ETT9"/>
<dbReference type="KEGG" id="edi:EDI_201310"/>
<proteinExistence type="predicted"/>
<evidence type="ECO:0000313" key="2">
    <source>
        <dbReference type="EMBL" id="EDR22015.1"/>
    </source>
</evidence>
<protein>
    <recommendedName>
        <fullName evidence="1">Dilute domain-containing protein</fullName>
    </recommendedName>
</protein>
<evidence type="ECO:0000259" key="1">
    <source>
        <dbReference type="Pfam" id="PF01843"/>
    </source>
</evidence>
<keyword evidence="3" id="KW-1185">Reference proteome</keyword>
<dbReference type="OrthoDB" id="27083at2759"/>
<dbReference type="GeneID" id="5914178"/>
<dbReference type="VEuPathDB" id="AmoebaDB:EDI_201310"/>
<reference evidence="3" key="1">
    <citation type="submission" date="2007-12" db="EMBL/GenBank/DDBJ databases">
        <title>Annotation of Entamoeba dispar SAW760.</title>
        <authorList>
            <person name="Lorenzi H."/>
            <person name="Inman J."/>
            <person name="Schobel S."/>
            <person name="Amedeo P."/>
            <person name="Caler E."/>
        </authorList>
    </citation>
    <scope>NUCLEOTIDE SEQUENCE [LARGE SCALE GENOMIC DNA]</scope>
    <source>
        <strain evidence="3">ATCC PRA-260 / SAW760</strain>
    </source>
</reference>
<sequence length="496" mass="57564">MKKGQNKCVMEVQINYLKNVPSDDGDFLLKWSFSSMKGVIENLKCSNRTITGTENDIIEVLCNEVKLYGTKITKQNLKFTLIQNITNQKKKKEIIFGTGFVDLSPFTTVKIKREINIKIKAEKSDFSFECHLTIWNKNTLTDITYANNSDEKKVKMVRFKQTESEEEEEKLISKKVGNDIEVPRTLEDMVNDIDDETDEQLMVVTYPPSSGPIDLQEIFDSLKNMKGDFYCTDNFIELLKKWWSDNDAHIELNIIPISMEDWIDCVWLIKIMETFKVIKFGYEEENNIESQCKLQIEKILKDAKKRLTKLVQERVEGMLKNLILSTAFDSTKSNFEEGIATAYVRFISSVYESVCQISSTYANSFIRQLFHFSIYSIFEGIVDSHNVDGSKGFQLNYFGICIQNEMDQVTVLRKYREEFIPIIEVSRLLTMPLNVDLMKLKEEVFPTVKYNLLLKILQEFKPGNSNPNSIPKSVFKFVSKHLEQEPIPSKYDLIEN</sequence>
<name>B0ETT9_ENTDS</name>
<dbReference type="Proteomes" id="UP000008076">
    <property type="component" value="Unassembled WGS sequence"/>
</dbReference>
<dbReference type="OMA" id="WSFSSMK"/>